<keyword evidence="1" id="KW-1133">Transmembrane helix</keyword>
<gene>
    <name evidence="2" type="ordered locus">Fleli_1880</name>
</gene>
<feature type="transmembrane region" description="Helical" evidence="1">
    <location>
        <begin position="101"/>
        <end position="120"/>
    </location>
</feature>
<proteinExistence type="predicted"/>
<dbReference type="Proteomes" id="UP000006054">
    <property type="component" value="Chromosome"/>
</dbReference>
<dbReference type="EMBL" id="CP003345">
    <property type="protein sequence ID" value="AFM04275.1"/>
    <property type="molecule type" value="Genomic_DNA"/>
</dbReference>
<sequence length="269" mass="30762">MKYTHKLTSDNYDFIGQNRTDPITGEKIEEGHTVVICAACKSAFFIESWEYLGDSHCDQTSTLANLPKPQNLYLKTNLKYTRELLTFGFSKKPMFMTNDSGCGLFVFAFIFSTILGIIIGTSTNHGGVGILTFVICIVISLIPIISSSTPYDTKDKSIKEIENANTKYSICIDYKNKGLLVINEKTKDMQTFFAFEDIIEFKYHVMYHPSRDIDALFCQLQIKITTRTTIENYFATIHRDTIPEWSNFISKLPTDMRMLNTPFVNEYNS</sequence>
<keyword evidence="3" id="KW-1185">Reference proteome</keyword>
<keyword evidence="1" id="KW-0812">Transmembrane</keyword>
<accession>I4AJZ0</accession>
<name>I4AJZ0_BERLS</name>
<dbReference type="eggNOG" id="COG1714">
    <property type="taxonomic scope" value="Bacteria"/>
</dbReference>
<evidence type="ECO:0000313" key="2">
    <source>
        <dbReference type="EMBL" id="AFM04275.1"/>
    </source>
</evidence>
<dbReference type="OrthoDB" id="988752at2"/>
<dbReference type="RefSeq" id="WP_014797727.1">
    <property type="nucleotide sequence ID" value="NC_018018.1"/>
</dbReference>
<protein>
    <submittedName>
        <fullName evidence="2">Uncharacterized protein</fullName>
    </submittedName>
</protein>
<evidence type="ECO:0000313" key="3">
    <source>
        <dbReference type="Proteomes" id="UP000006054"/>
    </source>
</evidence>
<reference evidence="3" key="1">
    <citation type="submission" date="2012-06" db="EMBL/GenBank/DDBJ databases">
        <title>The complete genome of Flexibacter litoralis DSM 6794.</title>
        <authorList>
            <person name="Lucas S."/>
            <person name="Copeland A."/>
            <person name="Lapidus A."/>
            <person name="Glavina del Rio T."/>
            <person name="Dalin E."/>
            <person name="Tice H."/>
            <person name="Bruce D."/>
            <person name="Goodwin L."/>
            <person name="Pitluck S."/>
            <person name="Peters L."/>
            <person name="Ovchinnikova G."/>
            <person name="Lu M."/>
            <person name="Kyrpides N."/>
            <person name="Mavromatis K."/>
            <person name="Ivanova N."/>
            <person name="Brettin T."/>
            <person name="Detter J.C."/>
            <person name="Han C."/>
            <person name="Larimer F."/>
            <person name="Land M."/>
            <person name="Hauser L."/>
            <person name="Markowitz V."/>
            <person name="Cheng J.-F."/>
            <person name="Hugenholtz P."/>
            <person name="Woyke T."/>
            <person name="Wu D."/>
            <person name="Spring S."/>
            <person name="Lang E."/>
            <person name="Kopitz M."/>
            <person name="Brambilla E."/>
            <person name="Klenk H.-P."/>
            <person name="Eisen J.A."/>
        </authorList>
    </citation>
    <scope>NUCLEOTIDE SEQUENCE [LARGE SCALE GENOMIC DNA]</scope>
    <source>
        <strain evidence="3">ATCC 23117 / DSM 6794 / NBRC 15988 / NCIMB 1366 / Sio-4</strain>
    </source>
</reference>
<dbReference type="AlphaFoldDB" id="I4AJZ0"/>
<dbReference type="HOGENOM" id="CLU_1044898_0_0_10"/>
<organism evidence="2 3">
    <name type="scientific">Bernardetia litoralis (strain ATCC 23117 / DSM 6794 / NBRC 15988 / NCIMB 1366 / Fx l1 / Sio-4)</name>
    <name type="common">Flexibacter litoralis</name>
    <dbReference type="NCBI Taxonomy" id="880071"/>
    <lineage>
        <taxon>Bacteria</taxon>
        <taxon>Pseudomonadati</taxon>
        <taxon>Bacteroidota</taxon>
        <taxon>Cytophagia</taxon>
        <taxon>Cytophagales</taxon>
        <taxon>Bernardetiaceae</taxon>
        <taxon>Bernardetia</taxon>
    </lineage>
</organism>
<evidence type="ECO:0000256" key="1">
    <source>
        <dbReference type="SAM" id="Phobius"/>
    </source>
</evidence>
<keyword evidence="1" id="KW-0472">Membrane</keyword>
<dbReference type="KEGG" id="fli:Fleli_1880"/>
<feature type="transmembrane region" description="Helical" evidence="1">
    <location>
        <begin position="126"/>
        <end position="146"/>
    </location>
</feature>